<dbReference type="CDD" id="cd06423">
    <property type="entry name" value="CESA_like"/>
    <property type="match status" value="1"/>
</dbReference>
<sequence>MRETLSSAETSPPTEGHTRPLFFSIIIPAYNEERYIGNTLTHLAQADYPHEYFEVLIVENGSSDRTREVVEQTALPHWHILHVAQHGVSRAKNAGIEACAPEADWVIFLDADTYALPGFLRELNDFLLAHREHDLTCGMVRLRPYPETLKARAWYAFYNFANRVTHTTRSIQIVRRDILREVRFDEAPAFGEDTRLLSACKRRGRYFYLPTDKVFSSTRRFEKRGWMRQLFTWIYLHFLPYELKKRASYPALR</sequence>
<evidence type="ECO:0000313" key="7">
    <source>
        <dbReference type="EMBL" id="AEJ61015.1"/>
    </source>
</evidence>
<dbReference type="Gene3D" id="3.90.550.10">
    <property type="entry name" value="Spore Coat Polysaccharide Biosynthesis Protein SpsA, Chain A"/>
    <property type="match status" value="1"/>
</dbReference>
<dbReference type="InterPro" id="IPR001173">
    <property type="entry name" value="Glyco_trans_2-like"/>
</dbReference>
<dbReference type="Pfam" id="PF00535">
    <property type="entry name" value="Glycos_transf_2"/>
    <property type="match status" value="1"/>
</dbReference>
<evidence type="ECO:0000256" key="2">
    <source>
        <dbReference type="ARBA" id="ARBA00022475"/>
    </source>
</evidence>
<dbReference type="InterPro" id="IPR029044">
    <property type="entry name" value="Nucleotide-diphossugar_trans"/>
</dbReference>
<keyword evidence="3" id="KW-0328">Glycosyltransferase</keyword>
<dbReference type="RefSeq" id="WP_014624393.1">
    <property type="nucleotide sequence ID" value="NC_017583.1"/>
</dbReference>
<dbReference type="EMBL" id="CP002903">
    <property type="protein sequence ID" value="AEJ61015.1"/>
    <property type="molecule type" value="Genomic_DNA"/>
</dbReference>
<keyword evidence="5" id="KW-0472">Membrane</keyword>
<protein>
    <submittedName>
        <fullName evidence="7">Glycosyl transferase family 2</fullName>
    </submittedName>
</protein>
<evidence type="ECO:0000256" key="3">
    <source>
        <dbReference type="ARBA" id="ARBA00022676"/>
    </source>
</evidence>
<keyword evidence="2" id="KW-1003">Cell membrane</keyword>
<name>G0GAQ0_WINT7</name>
<dbReference type="PANTHER" id="PTHR43646:SF2">
    <property type="entry name" value="GLYCOSYLTRANSFERASE 2-LIKE DOMAIN-CONTAINING PROTEIN"/>
    <property type="match status" value="1"/>
</dbReference>
<proteinExistence type="predicted"/>
<evidence type="ECO:0000259" key="6">
    <source>
        <dbReference type="Pfam" id="PF00535"/>
    </source>
</evidence>
<dbReference type="STRING" id="869211.Spith_0738"/>
<gene>
    <name evidence="7" type="ordered locus">Spith_0738</name>
</gene>
<dbReference type="SUPFAM" id="SSF53448">
    <property type="entry name" value="Nucleotide-diphospho-sugar transferases"/>
    <property type="match status" value="1"/>
</dbReference>
<dbReference type="Proteomes" id="UP000007254">
    <property type="component" value="Chromosome"/>
</dbReference>
<keyword evidence="4 7" id="KW-0808">Transferase</keyword>
<keyword evidence="8" id="KW-1185">Reference proteome</keyword>
<reference evidence="7 8" key="1">
    <citation type="submission" date="2011-06" db="EMBL/GenBank/DDBJ databases">
        <title>The complete genome of Spirochaeta thermophila DSM 6578.</title>
        <authorList>
            <consortium name="US DOE Joint Genome Institute (JGI-PGF)"/>
            <person name="Lucas S."/>
            <person name="Lapidus A."/>
            <person name="Bruce D."/>
            <person name="Goodwin L."/>
            <person name="Pitluck S."/>
            <person name="Peters L."/>
            <person name="Kyrpides N."/>
            <person name="Mavromatis K."/>
            <person name="Ivanova N."/>
            <person name="Mikailova N."/>
            <person name="Pagani I."/>
            <person name="Chertkov O."/>
            <person name="Detter J.C."/>
            <person name="Tapia R."/>
            <person name="Han C."/>
            <person name="Land M."/>
            <person name="Hauser L."/>
            <person name="Markowitz V."/>
            <person name="Cheng J.-F."/>
            <person name="Hugenholtz P."/>
            <person name="Woyke T."/>
            <person name="Wu D."/>
            <person name="Spring S."/>
            <person name="Merkhoffer B."/>
            <person name="Schneider S."/>
            <person name="Klenk H.-P."/>
            <person name="Eisen J.A."/>
        </authorList>
    </citation>
    <scope>NUCLEOTIDE SEQUENCE [LARGE SCALE GENOMIC DNA]</scope>
    <source>
        <strain evidence="8">ATCC 700085 / DSM 6578 / Z-1203</strain>
    </source>
</reference>
<dbReference type="GO" id="GO:0005886">
    <property type="term" value="C:plasma membrane"/>
    <property type="evidence" value="ECO:0007669"/>
    <property type="project" value="UniProtKB-SubCell"/>
</dbReference>
<evidence type="ECO:0000256" key="4">
    <source>
        <dbReference type="ARBA" id="ARBA00022679"/>
    </source>
</evidence>
<dbReference type="HOGENOM" id="CLU_025996_17_4_12"/>
<comment type="subcellular location">
    <subcellularLocation>
        <location evidence="1">Cell membrane</location>
    </subcellularLocation>
</comment>
<dbReference type="KEGG" id="stq:Spith_0738"/>
<accession>G0GAQ0</accession>
<evidence type="ECO:0000313" key="8">
    <source>
        <dbReference type="Proteomes" id="UP000007254"/>
    </source>
</evidence>
<dbReference type="AlphaFoldDB" id="G0GAQ0"/>
<organism evidence="7 8">
    <name type="scientific">Winmispira thermophila (strain ATCC 700085 / DSM 6578 / Z-1203)</name>
    <name type="common">Spirochaeta thermophila</name>
    <dbReference type="NCBI Taxonomy" id="869211"/>
    <lineage>
        <taxon>Bacteria</taxon>
        <taxon>Pseudomonadati</taxon>
        <taxon>Spirochaetota</taxon>
        <taxon>Spirochaetia</taxon>
        <taxon>Winmispirales</taxon>
        <taxon>Winmispiraceae</taxon>
        <taxon>Winmispira</taxon>
    </lineage>
</organism>
<dbReference type="OrthoDB" id="396512at2"/>
<evidence type="ECO:0000256" key="1">
    <source>
        <dbReference type="ARBA" id="ARBA00004236"/>
    </source>
</evidence>
<dbReference type="GO" id="GO:0016757">
    <property type="term" value="F:glycosyltransferase activity"/>
    <property type="evidence" value="ECO:0007669"/>
    <property type="project" value="UniProtKB-KW"/>
</dbReference>
<feature type="domain" description="Glycosyltransferase 2-like" evidence="6">
    <location>
        <begin position="24"/>
        <end position="161"/>
    </location>
</feature>
<dbReference type="PANTHER" id="PTHR43646">
    <property type="entry name" value="GLYCOSYLTRANSFERASE"/>
    <property type="match status" value="1"/>
</dbReference>
<evidence type="ECO:0000256" key="5">
    <source>
        <dbReference type="ARBA" id="ARBA00023136"/>
    </source>
</evidence>